<dbReference type="AlphaFoldDB" id="A0A439CRI7"/>
<proteinExistence type="predicted"/>
<evidence type="ECO:0000313" key="1">
    <source>
        <dbReference type="EMBL" id="RWA04785.1"/>
    </source>
</evidence>
<keyword evidence="2" id="KW-1185">Reference proteome</keyword>
<reference evidence="1 2" key="1">
    <citation type="submission" date="2018-12" db="EMBL/GenBank/DDBJ databases">
        <title>Draft genome sequence of Xylaria grammica IHI A82.</title>
        <authorList>
            <person name="Buettner E."/>
            <person name="Kellner H."/>
        </authorList>
    </citation>
    <scope>NUCLEOTIDE SEQUENCE [LARGE SCALE GENOMIC DNA]</scope>
    <source>
        <strain evidence="1 2">IHI A82</strain>
    </source>
</reference>
<dbReference type="Proteomes" id="UP000286045">
    <property type="component" value="Unassembled WGS sequence"/>
</dbReference>
<organism evidence="1 2">
    <name type="scientific">Xylaria grammica</name>
    <dbReference type="NCBI Taxonomy" id="363999"/>
    <lineage>
        <taxon>Eukaryota</taxon>
        <taxon>Fungi</taxon>
        <taxon>Dikarya</taxon>
        <taxon>Ascomycota</taxon>
        <taxon>Pezizomycotina</taxon>
        <taxon>Sordariomycetes</taxon>
        <taxon>Xylariomycetidae</taxon>
        <taxon>Xylariales</taxon>
        <taxon>Xylariaceae</taxon>
        <taxon>Xylaria</taxon>
    </lineage>
</organism>
<name>A0A439CRI7_9PEZI</name>
<protein>
    <submittedName>
        <fullName evidence="1">Uncharacterized protein</fullName>
    </submittedName>
</protein>
<evidence type="ECO:0000313" key="2">
    <source>
        <dbReference type="Proteomes" id="UP000286045"/>
    </source>
</evidence>
<dbReference type="EMBL" id="RYZI01000517">
    <property type="protein sequence ID" value="RWA04785.1"/>
    <property type="molecule type" value="Genomic_DNA"/>
</dbReference>
<gene>
    <name evidence="1" type="ORF">EKO27_g10320</name>
</gene>
<sequence length="81" mass="8908">MHQIPILGPQRLSPLVFGAPAHEVATKREQRGPDHSPGDEHAEIERELALRPKRICRDACTTWCSGQAWPQRKKAGASSSG</sequence>
<accession>A0A439CRI7</accession>
<comment type="caution">
    <text evidence="1">The sequence shown here is derived from an EMBL/GenBank/DDBJ whole genome shotgun (WGS) entry which is preliminary data.</text>
</comment>